<comment type="caution">
    <text evidence="1">The sequence shown here is derived from an EMBL/GenBank/DDBJ whole genome shotgun (WGS) entry which is preliminary data.</text>
</comment>
<organism evidence="1 2">
    <name type="scientific">Facklamia hominis</name>
    <dbReference type="NCBI Taxonomy" id="178214"/>
    <lineage>
        <taxon>Bacteria</taxon>
        <taxon>Bacillati</taxon>
        <taxon>Bacillota</taxon>
        <taxon>Bacilli</taxon>
        <taxon>Lactobacillales</taxon>
        <taxon>Aerococcaceae</taxon>
        <taxon>Facklamia</taxon>
    </lineage>
</organism>
<reference evidence="1" key="1">
    <citation type="submission" date="2023-05" db="EMBL/GenBank/DDBJ databases">
        <title>Cataloging the Phylogenetic Diversity of Human Bladder Bacteria.</title>
        <authorList>
            <person name="Du J."/>
        </authorList>
    </citation>
    <scope>NUCLEOTIDE SEQUENCE</scope>
    <source>
        <strain evidence="1">UMB1231</strain>
    </source>
</reference>
<dbReference type="AlphaFoldDB" id="A0AAJ1Q5Q2"/>
<dbReference type="Proteomes" id="UP001229251">
    <property type="component" value="Unassembled WGS sequence"/>
</dbReference>
<dbReference type="EMBL" id="JASOOE010000018">
    <property type="protein sequence ID" value="MDK7187930.1"/>
    <property type="molecule type" value="Genomic_DNA"/>
</dbReference>
<evidence type="ECO:0000313" key="2">
    <source>
        <dbReference type="Proteomes" id="UP001229251"/>
    </source>
</evidence>
<sequence>MKTPQTITLKYADSIERYDPITDTYTGSETRLVEIPCLANYLSQERIFELYGDRTNRVLVVRFNQEQVPFKEAIYQGRTFVPIESIDAPIKGAVRLKEVAADE</sequence>
<proteinExistence type="predicted"/>
<evidence type="ECO:0000313" key="1">
    <source>
        <dbReference type="EMBL" id="MDK7187930.1"/>
    </source>
</evidence>
<gene>
    <name evidence="1" type="ORF">QP433_08040</name>
</gene>
<name>A0AAJ1Q5Q2_9LACT</name>
<protein>
    <submittedName>
        <fullName evidence="1">Uncharacterized protein</fullName>
    </submittedName>
</protein>
<accession>A0AAJ1Q5Q2</accession>
<dbReference type="RefSeq" id="WP_285066348.1">
    <property type="nucleotide sequence ID" value="NZ_CAUPDI010000007.1"/>
</dbReference>